<dbReference type="GeneID" id="60999319"/>
<feature type="region of interest" description="Disordered" evidence="1">
    <location>
        <begin position="1"/>
        <end position="27"/>
    </location>
</feature>
<protein>
    <submittedName>
        <fullName evidence="2">Uncharacterized protein</fullName>
    </submittedName>
</protein>
<evidence type="ECO:0000313" key="2">
    <source>
        <dbReference type="EMBL" id="GEL78953.1"/>
    </source>
</evidence>
<name>A0ABQ0V8X7_ENTMU</name>
<feature type="region of interest" description="Disordered" evidence="1">
    <location>
        <begin position="3045"/>
        <end position="3073"/>
    </location>
</feature>
<comment type="caution">
    <text evidence="2">The sequence shown here is derived from an EMBL/GenBank/DDBJ whole genome shotgun (WGS) entry which is preliminary data.</text>
</comment>
<dbReference type="RefSeq" id="WP_071867055.1">
    <property type="nucleotide sequence ID" value="NZ_BJWA01000001.1"/>
</dbReference>
<feature type="region of interest" description="Disordered" evidence="1">
    <location>
        <begin position="2556"/>
        <end position="2583"/>
    </location>
</feature>
<feature type="region of interest" description="Disordered" evidence="1">
    <location>
        <begin position="2983"/>
        <end position="3005"/>
    </location>
</feature>
<feature type="compositionally biased region" description="Polar residues" evidence="1">
    <location>
        <begin position="2983"/>
        <end position="2994"/>
    </location>
</feature>
<dbReference type="NCBIfam" id="NF033898">
    <property type="entry name" value="QWxxN_dom"/>
    <property type="match status" value="6"/>
</dbReference>
<dbReference type="Proteomes" id="UP000321175">
    <property type="component" value="Unassembled WGS sequence"/>
</dbReference>
<feature type="compositionally biased region" description="Basic and acidic residues" evidence="1">
    <location>
        <begin position="2996"/>
        <end position="3005"/>
    </location>
</feature>
<evidence type="ECO:0000313" key="3">
    <source>
        <dbReference type="Proteomes" id="UP000321175"/>
    </source>
</evidence>
<accession>A0ABQ0V8X7</accession>
<keyword evidence="3" id="KW-1185">Reference proteome</keyword>
<dbReference type="EMBL" id="BJWA01000001">
    <property type="protein sequence ID" value="GEL78953.1"/>
    <property type="molecule type" value="Genomic_DNA"/>
</dbReference>
<sequence>MPIEEHRKAVGTFENKRNKNSDQNARQESVNFISSTANNQLTERIRWSPLLFFQLLVITDSLAVRGEPLRPLRASRPAFEADTTVEIGPLETNANKTTIHSLFFRSSVNTTLVQPAQPINASEYLSDPVKNATLQEPISLAEFTHHWTLQVHKTIHNLEKIDKCNTTVTPMSVLEYGLWEKKNHTLYHFNTICEEAKSKSLQLREQAKDDQQEIQHFSFKNKDSRNKVDLGKIQRESKNIARMVLSSYYDHEAEPSSSHSENNHTRPFLPTSFWDNLTDTFTSFFHEYQNSSHTTGSGEPPVESVLSTFFTVLARTFSAEHLATEHAQKESRRGAGAAYFPQVLMSEQPQSSMRHQDQAPKNDQATEAPILEEEEEYLAAPLLELAKKFNERIDQFFEKSNFQIFPGAEALPIPKKNPTDHFLPYASSTSVLMNYMEEEPSVELKATVNEVLKRYVNIEPSLSITVKQLTPFWFHLVLFQKRYKVDAVMNTLRKSLCELSDAVCFSNSISTKELFRGLQEWGTSKDPSDYEQVLERRQKIAKLILEAYDVKVDGITDIEAVKIFLQARNNHAFKYYTFHEPKSLDTANQQTISSSSLPDVRPYDASQTPLNSAVAISALTRAFFDQTMDAYMKDQPLPIPPKEPINAMWFDLDVYQQRTKTEIATNKMKENVCEYLGLCLIDDLSTKDFFLTLQKWGSKGMSSTSILEKRLQIAHLILQSYGLKDEVISDERAIAIFIQWLHNDALKHVPFTEQHLIDLHPIQSVHLEHKKLLPYDISAQVSLKSTRELSEEEQSVVNKIVMAHLKNQPLPDNSSVPLPPIWFDSELFDKREETEKVNGLIIRELSSQYVELNQLSELAPNDFSLVLQNFASRGRSDAVIIARRLQIAKTILDKHGLPAHNLSEKRAIAIFMQWRYNNAFRGYNFKEEREKHFIQKRTGGRSDNPYPGTSLYETAQSLQAPLFSYEELHIDVEHKLKLWTISYLDTRYLYNTLIPHVILMPFWYHSIIFEERSQTETINGAVKDYLAHEEGDFRQLNDSVIRYTFIELASLESEESPDQSLIRRRKIAHVILDTLRRPATKLTDAEVNAIFLQWRTNNVFIAANFKNIKTIPLLESPQVDEIATTDQTVNPSLSSQEKDLIQIKRIVQEISNNRQPSEADRQNIPNCYFVFSIYQNIYRTHVVKEKIRKYLRQQNIVGELDTSEKLINEVDKWVGEEWEVENSVDAGKMQFLTYMILEEYRVEFMRFGEVLSTRKMQAIYMQWKMNTLLEGGTYKDTDEQTIYYKLSPPESPYVISNFQHKQDSDQIYRAFSRGYNSELSTEKPIIPYVYYKNIFDKQEETYSVNPGVRNYLLTQKVPTIPQETEGLTKALEDWILSEPNYYHMVERVKKAAKIILQEYNVNEEDLTLNKAYAVILQWVNNNAQFDFTFDMQKICFAYGTEEASKNQEILEKAKAFISENNIEQSTETIGQAEIDTFGRSAIQVEATFKKIADFLTSEGYPCDTDDTDNLVRVASYWTLKEGTAEEILDFGKIKKLVVMILGARQAQRLSNNELQQAFVKWAVETLEMAAPPTITSAPVITPAPAPIDQSFGTREDREWRDLSIRKQIESFFQDKKLLPDKAAKEDILIAFAKWFSQDGAGITLMPDKTQEIAKVILRAMNRYGGETSEVISHKNAELTVTKWIFENILGCSIEAYVAKNILASSNPSVFTIGQLRKLFEIDEMLKTGTISFGQLRTANATEESLILLKKMWILLVQKTLPNYFLETSQLADELLISEFGSLVQLVGSKLLDNEGYISQFNQTEIRKLGAAFCETISVQGISTLDELNHVLIAALIATAQFDPEGLREAGKTGDYKGYALKVFLGYWQKRHELSLQLQEEVQKRFLTFQAAMINWRRKQVITEEVVQECVRLGAQSTFGIGETYLGGGSPCPSLYTPVNIEVAYTSLTKQVSETYFSFDQKIIEFSFNTMNLVEYDFIFSPTTQIYGATAQLKNKVHYYAPSGPGVMPPVFFARRETWLDTTLSLDQTDLFVAINGTEERLYALKKLPDEGGYIIYRVDKKPLLYLNFGLFNNKKVWGQGYQAEGDKIRIGDKLFTFTVEINKEKKLSQGIDNQPLIDYFAHLHKDILYKLLYDFGNDKTIKEKVWNIVKHFIPFYDCVVGIIDQNVGEAATSCAIDAIFLIPFLGQVTSVTSKFALGTAKAMATGGMKSVIKNAPHFLPTITDVKFLLKSSARYVDPGFELLMGGGKIAIKRLINLQYTHLITEEMKLLLKKLEKYQGAKMAKSMEKDMVLAKLTKDGPYIFVKRKKGHLYLQVTNIETGDVFGRYYTLNGDQLKVFEGPIPSTPEQIELVKRLTSSVVVYKSFGEEKNLNPKGYGEGTILTITKVDQPIEYYIKINAQTVPVRVTTIDGQGTRYDVCEGNKVFPVMYNGIEWGFEPPSSQTVTKELIESLEKQLDQSETLKDPTTLSPPDENGLMWNAQKNAYIKIKDQYVPIQLLDAEESRYSIVKKNANAPMTVLRFEPEMNQFRFETPEEKKMIDLKNAILTAGKRKKYEEKVIPSTSKDASSSSQAEGPPKKTPQYIEYNTLPPKAGMEKEWNALRDTVPYADSIARTIDLSIKLEPLTAFIPELPNRVLTNQEERLVNELTGGINLLLPKKPALLYRVFTGLDPTTFPNFLQPFINKFNEEVEKSSAVFQTFIEKADEWLSHDNIADTEAAKLLIPFFELQGVANREAIMRATLNRLKSVCEKGNQFIQQSSAFGFNNILTVSTNLVYQKKTKKYLSRYSTPPQANAFVLRYDPEARIIILADSFHVNPALAEGKDTESMVKQTLIHEITHLVSLTDDWLAFDFPDIGEDMLSLKQVLDEYKEDAANLIVSKPFNDFVDQISKQLNLPGLSPESVREALKTDPFLQANIKMTDAETVTILLISLAEGLPFEKAKLNKRDIANSQLGSGYLMLAIALSSILNYTAHKKEIQLEQTQTIENNKTTTSAPVSEEHPREKRGINTIITYGKTASTITNTQGAITKQKMEKNFYNPFRLYKKNQKEQYPYDPSKSGKNKSMKRSDLNLSQR</sequence>
<feature type="compositionally biased region" description="Low complexity" evidence="1">
    <location>
        <begin position="2561"/>
        <end position="2570"/>
    </location>
</feature>
<gene>
    <name evidence="2" type="ORF">EMU01_00970</name>
</gene>
<evidence type="ECO:0000256" key="1">
    <source>
        <dbReference type="SAM" id="MobiDB-lite"/>
    </source>
</evidence>
<organism evidence="2 3">
    <name type="scientific">Enterococcus mundtii</name>
    <dbReference type="NCBI Taxonomy" id="53346"/>
    <lineage>
        <taxon>Bacteria</taxon>
        <taxon>Bacillati</taxon>
        <taxon>Bacillota</taxon>
        <taxon>Bacilli</taxon>
        <taxon>Lactobacillales</taxon>
        <taxon>Enterococcaceae</taxon>
        <taxon>Enterococcus</taxon>
    </lineage>
</organism>
<proteinExistence type="predicted"/>
<feature type="compositionally biased region" description="Basic and acidic residues" evidence="1">
    <location>
        <begin position="1"/>
        <end position="20"/>
    </location>
</feature>
<reference evidence="2 3" key="1">
    <citation type="submission" date="2019-07" db="EMBL/GenBank/DDBJ databases">
        <title>Whole genome shotgun sequence of Enterococcus mundtii NBRC 100490.</title>
        <authorList>
            <person name="Hosoyama A."/>
            <person name="Uohara A."/>
            <person name="Ohji S."/>
            <person name="Ichikawa N."/>
        </authorList>
    </citation>
    <scope>NUCLEOTIDE SEQUENCE [LARGE SCALE GENOMIC DNA]</scope>
    <source>
        <strain evidence="2 3">NBRC 100490</strain>
    </source>
</reference>